<dbReference type="Proteomes" id="UP000019277">
    <property type="component" value="Unassembled WGS sequence"/>
</dbReference>
<evidence type="ECO:0000313" key="1">
    <source>
        <dbReference type="EMBL" id="EWC59800.1"/>
    </source>
</evidence>
<dbReference type="AlphaFoldDB" id="W7IFW8"/>
<organism evidence="1 2">
    <name type="scientific">Actinokineospora spheciospongiae</name>
    <dbReference type="NCBI Taxonomy" id="909613"/>
    <lineage>
        <taxon>Bacteria</taxon>
        <taxon>Bacillati</taxon>
        <taxon>Actinomycetota</taxon>
        <taxon>Actinomycetes</taxon>
        <taxon>Pseudonocardiales</taxon>
        <taxon>Pseudonocardiaceae</taxon>
        <taxon>Actinokineospora</taxon>
    </lineage>
</organism>
<proteinExistence type="predicted"/>
<gene>
    <name evidence="1" type="ORF">UO65_4943</name>
</gene>
<sequence length="141" mass="14918">MTVTVGSTPAGGVPKVVLVRRILLGFRADHPVLVVAPGALDDVVESDRGAAGHWLVLSPDEPVLGLLAAHHGRMLVLRAEPLRHRLAALARGGPVDVVAAADNAFARMRQRVAGHVLRLHTAHDPHLAAVARRWQQAAPPA</sequence>
<dbReference type="EMBL" id="AYXG01000185">
    <property type="protein sequence ID" value="EWC59800.1"/>
    <property type="molecule type" value="Genomic_DNA"/>
</dbReference>
<keyword evidence="2" id="KW-1185">Reference proteome</keyword>
<name>W7IFW8_9PSEU</name>
<reference evidence="1 2" key="1">
    <citation type="journal article" date="2014" name="Genome Announc.">
        <title>Draft Genome Sequence of the Antitrypanosomally Active Sponge-Associated Bacterium Actinokineospora sp. Strain EG49.</title>
        <authorList>
            <person name="Harjes J."/>
            <person name="Ryu T."/>
            <person name="Abdelmohsen U.R."/>
            <person name="Moitinho-Silva L."/>
            <person name="Horn H."/>
            <person name="Ravasi T."/>
            <person name="Hentschel U."/>
        </authorList>
    </citation>
    <scope>NUCLEOTIDE SEQUENCE [LARGE SCALE GENOMIC DNA]</scope>
    <source>
        <strain evidence="1 2">EG49</strain>
    </source>
</reference>
<accession>W7IFW8</accession>
<evidence type="ECO:0000313" key="2">
    <source>
        <dbReference type="Proteomes" id="UP000019277"/>
    </source>
</evidence>
<dbReference type="RefSeq" id="WP_035286622.1">
    <property type="nucleotide sequence ID" value="NZ_AYXG01000185.1"/>
</dbReference>
<protein>
    <submittedName>
        <fullName evidence="1">Uncharacterized protein</fullName>
    </submittedName>
</protein>
<comment type="caution">
    <text evidence="1">The sequence shown here is derived from an EMBL/GenBank/DDBJ whole genome shotgun (WGS) entry which is preliminary data.</text>
</comment>